<evidence type="ECO:0000256" key="1">
    <source>
        <dbReference type="SAM" id="Phobius"/>
    </source>
</evidence>
<organism evidence="2 3">
    <name type="scientific">Metabacillus fastidiosus</name>
    <dbReference type="NCBI Taxonomy" id="1458"/>
    <lineage>
        <taxon>Bacteria</taxon>
        <taxon>Bacillati</taxon>
        <taxon>Bacillota</taxon>
        <taxon>Bacilli</taxon>
        <taxon>Bacillales</taxon>
        <taxon>Bacillaceae</taxon>
        <taxon>Metabacillus</taxon>
    </lineage>
</organism>
<evidence type="ECO:0000313" key="2">
    <source>
        <dbReference type="EMBL" id="MED4403914.1"/>
    </source>
</evidence>
<protein>
    <recommendedName>
        <fullName evidence="4">Yip1 domain-containing protein</fullName>
    </recommendedName>
</protein>
<feature type="transmembrane region" description="Helical" evidence="1">
    <location>
        <begin position="74"/>
        <end position="101"/>
    </location>
</feature>
<keyword evidence="1" id="KW-0812">Transmembrane</keyword>
<keyword evidence="1" id="KW-0472">Membrane</keyword>
<gene>
    <name evidence="2" type="ORF">P9271_21680</name>
</gene>
<reference evidence="2 3" key="1">
    <citation type="submission" date="2023-03" db="EMBL/GenBank/DDBJ databases">
        <title>Bacillus Genome Sequencing.</title>
        <authorList>
            <person name="Dunlap C."/>
        </authorList>
    </citation>
    <scope>NUCLEOTIDE SEQUENCE [LARGE SCALE GENOMIC DNA]</scope>
    <source>
        <strain evidence="2 3">NRS-1717</strain>
    </source>
</reference>
<feature type="transmembrane region" description="Helical" evidence="1">
    <location>
        <begin position="157"/>
        <end position="180"/>
    </location>
</feature>
<keyword evidence="3" id="KW-1185">Reference proteome</keyword>
<accession>A0ABU6P5V2</accession>
<sequence length="221" mass="25390">MQQVRLFESLFRPSVYFESLHRAEQTRGFMWRLLVLVGLSVILSILTSYLGFGTEGIMRNMDRAGSEKIETAKLFFGIGHILAGLIFPFLVIMFFTTYYWIFFELNLKELFKVQLYPMFILLIEKIANFPVFYFIGSHKESSPFGFGIITQVLTEHPILSVLAGQLTVFQFWAAIIQVIALKKMTENSLSKILLIVIGGHIIYIFAITIVTLLMREVNITL</sequence>
<dbReference type="RefSeq" id="WP_328015899.1">
    <property type="nucleotide sequence ID" value="NZ_JARTFS010000020.1"/>
</dbReference>
<feature type="transmembrane region" description="Helical" evidence="1">
    <location>
        <begin position="192"/>
        <end position="214"/>
    </location>
</feature>
<name>A0ABU6P5V2_9BACI</name>
<proteinExistence type="predicted"/>
<dbReference type="Proteomes" id="UP001342826">
    <property type="component" value="Unassembled WGS sequence"/>
</dbReference>
<dbReference type="EMBL" id="JARTFS010000020">
    <property type="protein sequence ID" value="MED4403914.1"/>
    <property type="molecule type" value="Genomic_DNA"/>
</dbReference>
<feature type="transmembrane region" description="Helical" evidence="1">
    <location>
        <begin position="113"/>
        <end position="136"/>
    </location>
</feature>
<feature type="transmembrane region" description="Helical" evidence="1">
    <location>
        <begin position="29"/>
        <end position="53"/>
    </location>
</feature>
<evidence type="ECO:0000313" key="3">
    <source>
        <dbReference type="Proteomes" id="UP001342826"/>
    </source>
</evidence>
<keyword evidence="1" id="KW-1133">Transmembrane helix</keyword>
<comment type="caution">
    <text evidence="2">The sequence shown here is derived from an EMBL/GenBank/DDBJ whole genome shotgun (WGS) entry which is preliminary data.</text>
</comment>
<evidence type="ECO:0008006" key="4">
    <source>
        <dbReference type="Google" id="ProtNLM"/>
    </source>
</evidence>